<dbReference type="CDD" id="cd00448">
    <property type="entry name" value="YjgF_YER057c_UK114_family"/>
    <property type="match status" value="1"/>
</dbReference>
<dbReference type="SUPFAM" id="SSF55298">
    <property type="entry name" value="YjgF-like"/>
    <property type="match status" value="1"/>
</dbReference>
<accession>Q2PQU2</accession>
<evidence type="ECO:0000313" key="1">
    <source>
        <dbReference type="EMBL" id="ABC41266.1"/>
    </source>
</evidence>
<dbReference type="GO" id="GO:0019239">
    <property type="term" value="F:deaminase activity"/>
    <property type="evidence" value="ECO:0007669"/>
    <property type="project" value="TreeGrafter"/>
</dbReference>
<dbReference type="GO" id="GO:0005829">
    <property type="term" value="C:cytosol"/>
    <property type="evidence" value="ECO:0007669"/>
    <property type="project" value="TreeGrafter"/>
</dbReference>
<name>Q2PQU2_PSEPU</name>
<protein>
    <submittedName>
        <fullName evidence="1">Putative ferredoxin</fullName>
    </submittedName>
</protein>
<proteinExistence type="predicted"/>
<dbReference type="InterPro" id="IPR006175">
    <property type="entry name" value="YjgF/YER057c/UK114"/>
</dbReference>
<dbReference type="InterPro" id="IPR035959">
    <property type="entry name" value="RutC-like_sf"/>
</dbReference>
<dbReference type="EMBL" id="DQ306889">
    <property type="protein sequence ID" value="ABC41266.1"/>
    <property type="molecule type" value="Genomic_DNA"/>
</dbReference>
<dbReference type="PANTHER" id="PTHR11803">
    <property type="entry name" value="2-IMINOBUTANOATE/2-IMINOPROPANOATE DEAMINASE RIDA"/>
    <property type="match status" value="1"/>
</dbReference>
<sequence length="139" mass="15132">MSDVLSLQRVVLPSKSLPRPRFHYSPVVQVGPFVFVGGLVALDASTGALIEGGTYLQARQVLANLASLAKEMGWSLEQLLLVRIFCTDFAAFPEINRAWEEFFGDLTPPTRTFVGVLALPLGALVEMEFQFVVPPAVPA</sequence>
<dbReference type="Gene3D" id="3.30.1330.40">
    <property type="entry name" value="RutC-like"/>
    <property type="match status" value="1"/>
</dbReference>
<keyword evidence="1" id="KW-0614">Plasmid</keyword>
<dbReference type="PANTHER" id="PTHR11803:SF39">
    <property type="entry name" value="2-IMINOBUTANOATE_2-IMINOPROPANOATE DEAMINASE"/>
    <property type="match status" value="1"/>
</dbReference>
<dbReference type="Pfam" id="PF01042">
    <property type="entry name" value="Ribonuc_L-PSP"/>
    <property type="match status" value="1"/>
</dbReference>
<geneLocation type="plasmid" evidence="1">
    <name>pZWL73</name>
</geneLocation>
<reference evidence="1" key="1">
    <citation type="journal article" date="2006" name="Appl. Microbiol. Biotechnol.">
        <title>Plasmid-mediated degradation of 4-chloronitrobenzene by newly isolated Pseudomonas putida strain ZWL73.</title>
        <authorList>
            <person name="Zhen D."/>
            <person name="Liu H."/>
            <person name="Wang S.J."/>
            <person name="Zhang J.J."/>
            <person name="Zhao F."/>
            <person name="Zhou N.Y."/>
        </authorList>
    </citation>
    <scope>NUCLEOTIDE SEQUENCE</scope>
    <source>
        <strain evidence="1">ZWL73</strain>
        <plasmid evidence="1">pZWL73</plasmid>
    </source>
</reference>
<organism evidence="1">
    <name type="scientific">Pseudomonas putida</name>
    <name type="common">Arthrobacter siderocapsulatus</name>
    <dbReference type="NCBI Taxonomy" id="303"/>
    <lineage>
        <taxon>Bacteria</taxon>
        <taxon>Pseudomonadati</taxon>
        <taxon>Pseudomonadota</taxon>
        <taxon>Gammaproteobacteria</taxon>
        <taxon>Pseudomonadales</taxon>
        <taxon>Pseudomonadaceae</taxon>
        <taxon>Pseudomonas</taxon>
    </lineage>
</organism>
<dbReference type="AlphaFoldDB" id="Q2PQU2"/>